<reference evidence="2" key="1">
    <citation type="journal article" date="2023" name="Hortic. Res.">
        <title>A chromosome-level phased genome enabling allele-level studies in sweet orange: a case study on citrus Huanglongbing tolerance.</title>
        <authorList>
            <person name="Wu B."/>
            <person name="Yu Q."/>
            <person name="Deng Z."/>
            <person name="Duan Y."/>
            <person name="Luo F."/>
            <person name="Gmitter F. Jr."/>
        </authorList>
    </citation>
    <scope>NUCLEOTIDE SEQUENCE [LARGE SCALE GENOMIC DNA]</scope>
    <source>
        <strain evidence="2">cv. Valencia</strain>
    </source>
</reference>
<keyword evidence="2" id="KW-1185">Reference proteome</keyword>
<dbReference type="Proteomes" id="UP000829398">
    <property type="component" value="Chromosome 5"/>
</dbReference>
<sequence length="964" mass="103814">MAVDKDKPQDEASMLSFCKITLSWDYFRLVKESCCGFCLSNSQIGSVSQVYGRLALSGGTCNSCSFGNRIPLEVEFVLFHKLASMYPELMSSSQLAFISPYRHQVKQFQEWFKETFGELVDMTTTDGCQIIRAWCHPSSEAGNYTAREIEGSQMSHTSSTAAGKRGKDQISEMLLMMHDATTVGVDLITISIGHAHALNFSDESISIGSFHAMKNGILTSNSAGNRGPRTDQLLVHIVYLGSLSRGEYETSSQHQSILQEVIGDSSVENVLVRSYKRSFNGFAAKLTDRERQKLASMEGVVSVFPSRTLQLHTTRSWDFMGLNQSITRKRSVESDIIVGVIDSGIWPESESFSDEGFGPAPKKWKGACKGGRNFTCNNKIIGARYYTTDDISGNTARDIQGHGTHTASTASGNEVKDASFFGVGQGTARGGVPSARIAAYKVCSPELGCAETAILGAFDDAIADGVDIITISLGGQNTLNFTEDVIAIGSFHAMAKGVLTLHSAGNSGPFIGSTVSVAPWLMSVAASNTDRLFVDKVVLGSGQTLVGYSINSFSSKGKTFPLVDGMDVSRPCESDFDPQLCTDGQGCIDSRLAKGKIVICQSFDGFNEVHKAGAEGSVSLNDVEFNKVSSVVSLPAVALNEDNFNSIYSYLKSTKKPEANILSTEAVKDSEAPVVADFSSRGPNEIVPDILKPDISAPGVDILAAFSPLGAVSDDPEDKRQAKFNVVSGTSMSCPHAAGVAAYVKSFHPDWSPSAIKSAIMTTAWPMNSSKNKDAEFAFGSGHINPVEAVNPGLVYETFEQDYIIMLCSMGYDERNIGKISGNISTCPKGSDKATPKDLNYPSMAAQVSPGKSFTINFPRTVTNVGLANSTYKAKILQNSKIVSIKVVPESLSFKSLNEKKSFSVTVTGKGLPNGAIVSTSLMWSDGNHRVRSPIVVHSQSHKSDQTEIQHDWTTSTGKNMYKY</sequence>
<protein>
    <submittedName>
        <fullName evidence="1">Subtilisin-like protease SBT4.4</fullName>
    </submittedName>
</protein>
<organism evidence="1 2">
    <name type="scientific">Citrus sinensis</name>
    <name type="common">Sweet orange</name>
    <name type="synonym">Citrus aurantium var. sinensis</name>
    <dbReference type="NCBI Taxonomy" id="2711"/>
    <lineage>
        <taxon>Eukaryota</taxon>
        <taxon>Viridiplantae</taxon>
        <taxon>Streptophyta</taxon>
        <taxon>Embryophyta</taxon>
        <taxon>Tracheophyta</taxon>
        <taxon>Spermatophyta</taxon>
        <taxon>Magnoliopsida</taxon>
        <taxon>eudicotyledons</taxon>
        <taxon>Gunneridae</taxon>
        <taxon>Pentapetalae</taxon>
        <taxon>rosids</taxon>
        <taxon>malvids</taxon>
        <taxon>Sapindales</taxon>
        <taxon>Rutaceae</taxon>
        <taxon>Aurantioideae</taxon>
        <taxon>Citrus</taxon>
    </lineage>
</organism>
<comment type="caution">
    <text evidence="1">The sequence shown here is derived from an EMBL/GenBank/DDBJ whole genome shotgun (WGS) entry which is preliminary data.</text>
</comment>
<accession>A0ACB8KCJ9</accession>
<name>A0ACB8KCJ9_CITSI</name>
<gene>
    <name evidence="1" type="ORF">KPL71_014551</name>
</gene>
<dbReference type="EMBL" id="CM039174">
    <property type="protein sequence ID" value="KAH9752074.1"/>
    <property type="molecule type" value="Genomic_DNA"/>
</dbReference>
<evidence type="ECO:0000313" key="2">
    <source>
        <dbReference type="Proteomes" id="UP000829398"/>
    </source>
</evidence>
<proteinExistence type="predicted"/>
<evidence type="ECO:0000313" key="1">
    <source>
        <dbReference type="EMBL" id="KAH9752074.1"/>
    </source>
</evidence>